<dbReference type="InterPro" id="IPR014757">
    <property type="entry name" value="Tscrpt_reg_IclR_C"/>
</dbReference>
<dbReference type="PANTHER" id="PTHR30136">
    <property type="entry name" value="HELIX-TURN-HELIX TRANSCRIPTIONAL REGULATOR, ICLR FAMILY"/>
    <property type="match status" value="1"/>
</dbReference>
<dbReference type="GO" id="GO:0045892">
    <property type="term" value="P:negative regulation of DNA-templated transcription"/>
    <property type="evidence" value="ECO:0007669"/>
    <property type="project" value="TreeGrafter"/>
</dbReference>
<evidence type="ECO:0000256" key="2">
    <source>
        <dbReference type="ARBA" id="ARBA00023125"/>
    </source>
</evidence>
<dbReference type="SMART" id="SM00346">
    <property type="entry name" value="HTH_ICLR"/>
    <property type="match status" value="1"/>
</dbReference>
<dbReference type="InterPro" id="IPR029016">
    <property type="entry name" value="GAF-like_dom_sf"/>
</dbReference>
<dbReference type="EMBL" id="JAAIKE010000003">
    <property type="protein sequence ID" value="NEX46687.1"/>
    <property type="molecule type" value="Genomic_DNA"/>
</dbReference>
<dbReference type="SUPFAM" id="SSF55781">
    <property type="entry name" value="GAF domain-like"/>
    <property type="match status" value="1"/>
</dbReference>
<dbReference type="AlphaFoldDB" id="A0A6B3RKU2"/>
<dbReference type="RefSeq" id="WP_164611633.1">
    <property type="nucleotide sequence ID" value="NZ_JAAIKE010000003.1"/>
</dbReference>
<protein>
    <submittedName>
        <fullName evidence="7">Helix-turn-helix domain-containing protein</fullName>
    </submittedName>
</protein>
<evidence type="ECO:0000259" key="5">
    <source>
        <dbReference type="PROSITE" id="PS51077"/>
    </source>
</evidence>
<evidence type="ECO:0000256" key="3">
    <source>
        <dbReference type="ARBA" id="ARBA00023163"/>
    </source>
</evidence>
<feature type="region of interest" description="Disordered" evidence="4">
    <location>
        <begin position="1"/>
        <end position="40"/>
    </location>
</feature>
<dbReference type="InterPro" id="IPR050707">
    <property type="entry name" value="HTH_MetabolicPath_Reg"/>
</dbReference>
<dbReference type="Gene3D" id="3.30.450.40">
    <property type="match status" value="1"/>
</dbReference>
<feature type="domain" description="IclR-ED" evidence="6">
    <location>
        <begin position="108"/>
        <end position="292"/>
    </location>
</feature>
<dbReference type="Pfam" id="PF01614">
    <property type="entry name" value="IclR_C"/>
    <property type="match status" value="1"/>
</dbReference>
<keyword evidence="2" id="KW-0238">DNA-binding</keyword>
<evidence type="ECO:0000313" key="7">
    <source>
        <dbReference type="EMBL" id="NEX46687.1"/>
    </source>
</evidence>
<comment type="caution">
    <text evidence="7">The sequence shown here is derived from an EMBL/GenBank/DDBJ whole genome shotgun (WGS) entry which is preliminary data.</text>
</comment>
<dbReference type="GO" id="GO:0046278">
    <property type="term" value="P:3,4-dihydroxybenzoate metabolic process"/>
    <property type="evidence" value="ECO:0007669"/>
    <property type="project" value="InterPro"/>
</dbReference>
<dbReference type="InterPro" id="IPR036390">
    <property type="entry name" value="WH_DNA-bd_sf"/>
</dbReference>
<dbReference type="Proteomes" id="UP000481421">
    <property type="component" value="Unassembled WGS sequence"/>
</dbReference>
<evidence type="ECO:0000259" key="6">
    <source>
        <dbReference type="PROSITE" id="PS51078"/>
    </source>
</evidence>
<dbReference type="InterPro" id="IPR005471">
    <property type="entry name" value="Tscrpt_reg_IclR_N"/>
</dbReference>
<feature type="compositionally biased region" description="Basic and acidic residues" evidence="4">
    <location>
        <begin position="1"/>
        <end position="11"/>
    </location>
</feature>
<dbReference type="SUPFAM" id="SSF46785">
    <property type="entry name" value="Winged helix' DNA-binding domain"/>
    <property type="match status" value="1"/>
</dbReference>
<name>A0A6B3RKU2_9RHOB</name>
<dbReference type="GO" id="GO:0003677">
    <property type="term" value="F:DNA binding"/>
    <property type="evidence" value="ECO:0007669"/>
    <property type="project" value="UniProtKB-KW"/>
</dbReference>
<feature type="domain" description="HTH iclR-type" evidence="5">
    <location>
        <begin position="47"/>
        <end position="107"/>
    </location>
</feature>
<dbReference type="InterPro" id="IPR012794">
    <property type="entry name" value="PcaR_PcaU"/>
</dbReference>
<reference evidence="7 8" key="1">
    <citation type="submission" date="2020-02" db="EMBL/GenBank/DDBJ databases">
        <title>Rhodobacter algicola sp. nov., isolated from microalga culture.</title>
        <authorList>
            <person name="Park C.-Y."/>
        </authorList>
    </citation>
    <scope>NUCLEOTIDE SEQUENCE [LARGE SCALE GENOMIC DNA]</scope>
    <source>
        <strain evidence="7 8">ETT8</strain>
    </source>
</reference>
<accession>A0A6B3RKU2</accession>
<evidence type="ECO:0000313" key="8">
    <source>
        <dbReference type="Proteomes" id="UP000481421"/>
    </source>
</evidence>
<dbReference type="PANTHER" id="PTHR30136:SF34">
    <property type="entry name" value="TRANSCRIPTIONAL REGULATOR"/>
    <property type="match status" value="1"/>
</dbReference>
<dbReference type="NCBIfam" id="TIGR02431">
    <property type="entry name" value="pcaR_pcaU"/>
    <property type="match status" value="1"/>
</dbReference>
<dbReference type="GO" id="GO:0003700">
    <property type="term" value="F:DNA-binding transcription factor activity"/>
    <property type="evidence" value="ECO:0007669"/>
    <property type="project" value="TreeGrafter"/>
</dbReference>
<keyword evidence="3" id="KW-0804">Transcription</keyword>
<organism evidence="7 8">
    <name type="scientific">Pseudotabrizicola algicola</name>
    <dbReference type="NCBI Taxonomy" id="2709381"/>
    <lineage>
        <taxon>Bacteria</taxon>
        <taxon>Pseudomonadati</taxon>
        <taxon>Pseudomonadota</taxon>
        <taxon>Alphaproteobacteria</taxon>
        <taxon>Rhodobacterales</taxon>
        <taxon>Paracoccaceae</taxon>
        <taxon>Pseudotabrizicola</taxon>
    </lineage>
</organism>
<sequence>MAKEVIEKDEATVDALPPRNPARTGLMTASPDWSDDENGGLNPRDYVSSLARGLEVLRAFNRTRRKMTLSEVAAETGNTRAGARRILLTLVHEGYAVADGKLFDLTPQVLELGYSVLSSKGAWDIARPFIDHLSSELRESVSAAVLDRFDVVYVSGAQYHRVISVGITVGARFPAHCTATGRVLLAAQPPEMWPGMLQHIPLTRMTEHTVTDPAEFRRVLEQVRDQGWSLVDQELETGLMSIAVPLHNSAGGLVGAINVGIPTVRMTPASAIEYVLPKLQETVRNIRESLKR</sequence>
<dbReference type="FunFam" id="1.10.10.10:FF:000056">
    <property type="entry name" value="IclR family transcriptional regulator"/>
    <property type="match status" value="1"/>
</dbReference>
<gene>
    <name evidence="7" type="ORF">G3572_10755</name>
</gene>
<keyword evidence="1" id="KW-0805">Transcription regulation</keyword>
<dbReference type="GO" id="GO:0045893">
    <property type="term" value="P:positive regulation of DNA-templated transcription"/>
    <property type="evidence" value="ECO:0007669"/>
    <property type="project" value="InterPro"/>
</dbReference>
<keyword evidence="8" id="KW-1185">Reference proteome</keyword>
<dbReference type="InterPro" id="IPR036388">
    <property type="entry name" value="WH-like_DNA-bd_sf"/>
</dbReference>
<dbReference type="PROSITE" id="PS51078">
    <property type="entry name" value="ICLR_ED"/>
    <property type="match status" value="1"/>
</dbReference>
<proteinExistence type="predicted"/>
<dbReference type="PROSITE" id="PS51077">
    <property type="entry name" value="HTH_ICLR"/>
    <property type="match status" value="1"/>
</dbReference>
<evidence type="ECO:0000256" key="1">
    <source>
        <dbReference type="ARBA" id="ARBA00023015"/>
    </source>
</evidence>
<evidence type="ECO:0000256" key="4">
    <source>
        <dbReference type="SAM" id="MobiDB-lite"/>
    </source>
</evidence>
<dbReference type="Pfam" id="PF09339">
    <property type="entry name" value="HTH_IclR"/>
    <property type="match status" value="1"/>
</dbReference>
<dbReference type="Gene3D" id="1.10.10.10">
    <property type="entry name" value="Winged helix-like DNA-binding domain superfamily/Winged helix DNA-binding domain"/>
    <property type="match status" value="1"/>
</dbReference>